<dbReference type="GO" id="GO:0003700">
    <property type="term" value="F:DNA-binding transcription factor activity"/>
    <property type="evidence" value="ECO:0007669"/>
    <property type="project" value="InterPro"/>
</dbReference>
<evidence type="ECO:0000259" key="1">
    <source>
        <dbReference type="PROSITE" id="PS50987"/>
    </source>
</evidence>
<dbReference type="Proteomes" id="UP000588068">
    <property type="component" value="Unassembled WGS sequence"/>
</dbReference>
<dbReference type="PANTHER" id="PTHR38600:SF1">
    <property type="entry name" value="TRANSCRIPTIONAL REGULATORY PROTEIN"/>
    <property type="match status" value="1"/>
</dbReference>
<dbReference type="SUPFAM" id="SSF46785">
    <property type="entry name" value="Winged helix' DNA-binding domain"/>
    <property type="match status" value="1"/>
</dbReference>
<keyword evidence="3" id="KW-1185">Reference proteome</keyword>
<dbReference type="PRINTS" id="PR00778">
    <property type="entry name" value="HTHARSR"/>
</dbReference>
<sequence length="114" mass="12665">MSARSRNTAAKREAYAPVFAALGDETRLALIATLSTGQPRSIAQLTEGTDLTRQAVTKHLRVLENASLVRSVKTGRESLFEFDPTPLRSVRDYADMVSQQWDDALGRLKAFVER</sequence>
<evidence type="ECO:0000313" key="3">
    <source>
        <dbReference type="Proteomes" id="UP000588068"/>
    </source>
</evidence>
<dbReference type="Pfam" id="PF12840">
    <property type="entry name" value="HTH_20"/>
    <property type="match status" value="1"/>
</dbReference>
<proteinExistence type="predicted"/>
<dbReference type="InterPro" id="IPR001845">
    <property type="entry name" value="HTH_ArsR_DNA-bd_dom"/>
</dbReference>
<accession>A0A841HHK9</accession>
<protein>
    <submittedName>
        <fullName evidence="2">DNA-binding transcriptional ArsR family regulator</fullName>
    </submittedName>
</protein>
<evidence type="ECO:0000313" key="2">
    <source>
        <dbReference type="EMBL" id="MBB6092641.1"/>
    </source>
</evidence>
<dbReference type="CDD" id="cd00090">
    <property type="entry name" value="HTH_ARSR"/>
    <property type="match status" value="1"/>
</dbReference>
<dbReference type="PANTHER" id="PTHR38600">
    <property type="entry name" value="TRANSCRIPTIONAL REGULATORY PROTEIN"/>
    <property type="match status" value="1"/>
</dbReference>
<dbReference type="PROSITE" id="PS50987">
    <property type="entry name" value="HTH_ARSR_2"/>
    <property type="match status" value="1"/>
</dbReference>
<reference evidence="2 3" key="1">
    <citation type="submission" date="2020-08" db="EMBL/GenBank/DDBJ databases">
        <title>Genomic Encyclopedia of Type Strains, Phase IV (KMG-IV): sequencing the most valuable type-strain genomes for metagenomic binning, comparative biology and taxonomic classification.</title>
        <authorList>
            <person name="Goeker M."/>
        </authorList>
    </citation>
    <scope>NUCLEOTIDE SEQUENCE [LARGE SCALE GENOMIC DNA]</scope>
    <source>
        <strain evidence="2 3">DSM 26723</strain>
    </source>
</reference>
<dbReference type="Gene3D" id="1.10.10.10">
    <property type="entry name" value="Winged helix-like DNA-binding domain superfamily/Winged helix DNA-binding domain"/>
    <property type="match status" value="1"/>
</dbReference>
<feature type="domain" description="HTH arsR-type" evidence="1">
    <location>
        <begin position="7"/>
        <end position="102"/>
    </location>
</feature>
<keyword evidence="2" id="KW-0238">DNA-binding</keyword>
<name>A0A841HHK9_9GAMM</name>
<dbReference type="InterPro" id="IPR011991">
    <property type="entry name" value="ArsR-like_HTH"/>
</dbReference>
<dbReference type="AlphaFoldDB" id="A0A841HHK9"/>
<dbReference type="InterPro" id="IPR036388">
    <property type="entry name" value="WH-like_DNA-bd_sf"/>
</dbReference>
<comment type="caution">
    <text evidence="2">The sequence shown here is derived from an EMBL/GenBank/DDBJ whole genome shotgun (WGS) entry which is preliminary data.</text>
</comment>
<dbReference type="GO" id="GO:0003677">
    <property type="term" value="F:DNA binding"/>
    <property type="evidence" value="ECO:0007669"/>
    <property type="project" value="UniProtKB-KW"/>
</dbReference>
<dbReference type="InterPro" id="IPR036390">
    <property type="entry name" value="WH_DNA-bd_sf"/>
</dbReference>
<organism evidence="2 3">
    <name type="scientific">Povalibacter uvarum</name>
    <dbReference type="NCBI Taxonomy" id="732238"/>
    <lineage>
        <taxon>Bacteria</taxon>
        <taxon>Pseudomonadati</taxon>
        <taxon>Pseudomonadota</taxon>
        <taxon>Gammaproteobacteria</taxon>
        <taxon>Steroidobacterales</taxon>
        <taxon>Steroidobacteraceae</taxon>
        <taxon>Povalibacter</taxon>
    </lineage>
</organism>
<dbReference type="EMBL" id="JACHHZ010000002">
    <property type="protein sequence ID" value="MBB6092641.1"/>
    <property type="molecule type" value="Genomic_DNA"/>
</dbReference>
<dbReference type="SMART" id="SM00418">
    <property type="entry name" value="HTH_ARSR"/>
    <property type="match status" value="1"/>
</dbReference>
<dbReference type="RefSeq" id="WP_184330428.1">
    <property type="nucleotide sequence ID" value="NZ_JACHHZ010000002.1"/>
</dbReference>
<gene>
    <name evidence="2" type="ORF">HNQ60_001519</name>
</gene>
<dbReference type="NCBIfam" id="NF033788">
    <property type="entry name" value="HTH_metalloreg"/>
    <property type="match status" value="1"/>
</dbReference>